<evidence type="ECO:0000259" key="2">
    <source>
        <dbReference type="PROSITE" id="PS50157"/>
    </source>
</evidence>
<dbReference type="PROSITE" id="PS00028">
    <property type="entry name" value="ZINC_FINGER_C2H2_1"/>
    <property type="match status" value="1"/>
</dbReference>
<dbReference type="InterPro" id="IPR036236">
    <property type="entry name" value="Znf_C2H2_sf"/>
</dbReference>
<sequence length="142" mass="16506">MFTENYMNGLLNEAIRNDPALCPNGCGRSYKGIHRKGILKHHLIYTCGVNPQFKCIICKKQFRHNHMNQLVNEASKYDPAICLNHCGQSNKSIQHKDHLKYHLIYVYGVTPQFKCTICQKQLRQRQNLNYHMAIAHSLLPIE</sequence>
<dbReference type="GO" id="GO:0008270">
    <property type="term" value="F:zinc ion binding"/>
    <property type="evidence" value="ECO:0007669"/>
    <property type="project" value="UniProtKB-KW"/>
</dbReference>
<dbReference type="PROSITE" id="PS50157">
    <property type="entry name" value="ZINC_FINGER_C2H2_2"/>
    <property type="match status" value="1"/>
</dbReference>
<dbReference type="Proteomes" id="UP000325440">
    <property type="component" value="Unassembled WGS sequence"/>
</dbReference>
<organism evidence="3 4">
    <name type="scientific">Cinara cedri</name>
    <dbReference type="NCBI Taxonomy" id="506608"/>
    <lineage>
        <taxon>Eukaryota</taxon>
        <taxon>Metazoa</taxon>
        <taxon>Ecdysozoa</taxon>
        <taxon>Arthropoda</taxon>
        <taxon>Hexapoda</taxon>
        <taxon>Insecta</taxon>
        <taxon>Pterygota</taxon>
        <taxon>Neoptera</taxon>
        <taxon>Paraneoptera</taxon>
        <taxon>Hemiptera</taxon>
        <taxon>Sternorrhyncha</taxon>
        <taxon>Aphidomorpha</taxon>
        <taxon>Aphidoidea</taxon>
        <taxon>Aphididae</taxon>
        <taxon>Lachninae</taxon>
        <taxon>Cinara</taxon>
    </lineage>
</organism>
<evidence type="ECO:0000313" key="3">
    <source>
        <dbReference type="EMBL" id="VVC28707.1"/>
    </source>
</evidence>
<dbReference type="InterPro" id="IPR013087">
    <property type="entry name" value="Znf_C2H2_type"/>
</dbReference>
<keyword evidence="1" id="KW-0863">Zinc-finger</keyword>
<reference evidence="3 4" key="1">
    <citation type="submission" date="2019-08" db="EMBL/GenBank/DDBJ databases">
        <authorList>
            <person name="Alioto T."/>
            <person name="Alioto T."/>
            <person name="Gomez Garrido J."/>
        </authorList>
    </citation>
    <scope>NUCLEOTIDE SEQUENCE [LARGE SCALE GENOMIC DNA]</scope>
</reference>
<keyword evidence="1" id="KW-0479">Metal-binding</keyword>
<dbReference type="SMART" id="SM00355">
    <property type="entry name" value="ZnF_C2H2"/>
    <property type="match status" value="1"/>
</dbReference>
<keyword evidence="4" id="KW-1185">Reference proteome</keyword>
<dbReference type="AlphaFoldDB" id="A0A5E4MCZ2"/>
<evidence type="ECO:0000256" key="1">
    <source>
        <dbReference type="PROSITE-ProRule" id="PRU00042"/>
    </source>
</evidence>
<gene>
    <name evidence="3" type="ORF">CINCED_3A006943</name>
</gene>
<proteinExistence type="predicted"/>
<dbReference type="EMBL" id="CABPRJ010000483">
    <property type="protein sequence ID" value="VVC28707.1"/>
    <property type="molecule type" value="Genomic_DNA"/>
</dbReference>
<dbReference type="OrthoDB" id="6622550at2759"/>
<dbReference type="Gene3D" id="3.30.160.60">
    <property type="entry name" value="Classic Zinc Finger"/>
    <property type="match status" value="1"/>
</dbReference>
<protein>
    <submittedName>
        <fullName evidence="3">Zinc finger C2H2-type</fullName>
    </submittedName>
</protein>
<keyword evidence="1" id="KW-0862">Zinc</keyword>
<name>A0A5E4MCZ2_9HEMI</name>
<feature type="domain" description="C2H2-type" evidence="2">
    <location>
        <begin position="113"/>
        <end position="137"/>
    </location>
</feature>
<accession>A0A5E4MCZ2</accession>
<dbReference type="SUPFAM" id="SSF57667">
    <property type="entry name" value="beta-beta-alpha zinc fingers"/>
    <property type="match status" value="1"/>
</dbReference>
<evidence type="ECO:0000313" key="4">
    <source>
        <dbReference type="Proteomes" id="UP000325440"/>
    </source>
</evidence>